<dbReference type="PANTHER" id="PTHR32309:SF13">
    <property type="entry name" value="FERRIC ENTEROBACTIN TRANSPORT PROTEIN FEPE"/>
    <property type="match status" value="1"/>
</dbReference>
<protein>
    <submittedName>
        <fullName evidence="3">Lipopolysaccharide biosynthesis protein</fullName>
    </submittedName>
</protein>
<feature type="coiled-coil region" evidence="1">
    <location>
        <begin position="217"/>
        <end position="264"/>
    </location>
</feature>
<keyword evidence="1" id="KW-0175">Coiled coil</keyword>
<evidence type="ECO:0000313" key="4">
    <source>
        <dbReference type="Proteomes" id="UP000067711"/>
    </source>
</evidence>
<dbReference type="GO" id="GO:0004713">
    <property type="term" value="F:protein tyrosine kinase activity"/>
    <property type="evidence" value="ECO:0007669"/>
    <property type="project" value="TreeGrafter"/>
</dbReference>
<dbReference type="GO" id="GO:0005886">
    <property type="term" value="C:plasma membrane"/>
    <property type="evidence" value="ECO:0007669"/>
    <property type="project" value="TreeGrafter"/>
</dbReference>
<feature type="transmembrane region" description="Helical" evidence="2">
    <location>
        <begin position="7"/>
        <end position="33"/>
    </location>
</feature>
<dbReference type="InterPro" id="IPR050445">
    <property type="entry name" value="Bact_polysacc_biosynth/exp"/>
</dbReference>
<keyword evidence="2" id="KW-0472">Membrane</keyword>
<dbReference type="AlphaFoldDB" id="A0A1B4FUG8"/>
<accession>A0A1B4FUG8</accession>
<gene>
    <name evidence="3" type="ORF">WS71_08015</name>
</gene>
<proteinExistence type="predicted"/>
<reference evidence="3 4" key="1">
    <citation type="submission" date="2015-12" db="EMBL/GenBank/DDBJ databases">
        <title>Diversity of Burkholderia near neighbor genomes.</title>
        <authorList>
            <person name="Sahl J."/>
            <person name="Wagner D."/>
            <person name="Keim P."/>
        </authorList>
    </citation>
    <scope>NUCLEOTIDE SEQUENCE [LARGE SCALE GENOMIC DNA]</scope>
    <source>
        <strain evidence="3 4">BDU8</strain>
    </source>
</reference>
<name>A0A1B4FUG8_9BURK</name>
<dbReference type="Proteomes" id="UP000067711">
    <property type="component" value="Chromosome 2"/>
</dbReference>
<dbReference type="EMBL" id="CP013388">
    <property type="protein sequence ID" value="AOJ07261.1"/>
    <property type="molecule type" value="Genomic_DNA"/>
</dbReference>
<evidence type="ECO:0000256" key="2">
    <source>
        <dbReference type="SAM" id="Phobius"/>
    </source>
</evidence>
<dbReference type="RefSeq" id="WP_066494407.1">
    <property type="nucleotide sequence ID" value="NZ_CP013388.1"/>
</dbReference>
<evidence type="ECO:0000313" key="3">
    <source>
        <dbReference type="EMBL" id="AOJ07261.1"/>
    </source>
</evidence>
<sequence>MKVFRQPFFLAIVGIPNLVCLVYFLLIASPIYVSTASLIVYKPAQTSQSIATMLSGTGGGNSIEGAYIIKDYIGSWDEYRNVTKAVDLPKQYDQGDLASRYGGLATLFRKNDVTLWHYYQNRVNASIDQNSGIVSLSVQGYSPTAAATIAEKVLEDSVRHIDNMNRQQERDYIKNAVDRRAAIEAKLKSDEAALSAYRVSTGIHDPSELYTSNLALLNSLNEQKTRLASQYDAITKATPNNPVAQNLRSAMTAIQAKIASTEADGRTLSRQTARHEELTVARDNDVALLREVETAVQQAQLNAMKNKYYLNIISAPSSPRAPELPRRLEWIAGVFLATLVLWGLLR</sequence>
<dbReference type="PANTHER" id="PTHR32309">
    <property type="entry name" value="TYROSINE-PROTEIN KINASE"/>
    <property type="match status" value="1"/>
</dbReference>
<keyword evidence="2" id="KW-0812">Transmembrane</keyword>
<evidence type="ECO:0000256" key="1">
    <source>
        <dbReference type="SAM" id="Coils"/>
    </source>
</evidence>
<keyword evidence="2" id="KW-1133">Transmembrane helix</keyword>
<organism evidence="3 4">
    <name type="scientific">Burkholderia mayonis</name>
    <dbReference type="NCBI Taxonomy" id="1385591"/>
    <lineage>
        <taxon>Bacteria</taxon>
        <taxon>Pseudomonadati</taxon>
        <taxon>Pseudomonadota</taxon>
        <taxon>Betaproteobacteria</taxon>
        <taxon>Burkholderiales</taxon>
        <taxon>Burkholderiaceae</taxon>
        <taxon>Burkholderia</taxon>
        <taxon>pseudomallei group</taxon>
    </lineage>
</organism>
<feature type="transmembrane region" description="Helical" evidence="2">
    <location>
        <begin position="328"/>
        <end position="345"/>
    </location>
</feature>